<name>A0A7T5VEK6_9BACT</name>
<protein>
    <recommendedName>
        <fullName evidence="3">Nucleotide modification associated domain-containing protein</fullName>
    </recommendedName>
</protein>
<accession>A0A7T5VEK6</accession>
<keyword evidence="2" id="KW-1185">Reference proteome</keyword>
<organism evidence="1 2">
    <name type="scientific">Desulfobulbus oligotrophicus</name>
    <dbReference type="NCBI Taxonomy" id="1909699"/>
    <lineage>
        <taxon>Bacteria</taxon>
        <taxon>Pseudomonadati</taxon>
        <taxon>Thermodesulfobacteriota</taxon>
        <taxon>Desulfobulbia</taxon>
        <taxon>Desulfobulbales</taxon>
        <taxon>Desulfobulbaceae</taxon>
        <taxon>Desulfobulbus</taxon>
    </lineage>
</organism>
<proteinExistence type="predicted"/>
<evidence type="ECO:0000313" key="2">
    <source>
        <dbReference type="Proteomes" id="UP000596092"/>
    </source>
</evidence>
<dbReference type="EMBL" id="CP054140">
    <property type="protein sequence ID" value="QQG66347.1"/>
    <property type="molecule type" value="Genomic_DNA"/>
</dbReference>
<reference evidence="1 2" key="1">
    <citation type="submission" date="2020-05" db="EMBL/GenBank/DDBJ databases">
        <title>Complete genome of Desulfobulbus oligotrophicus.</title>
        <authorList>
            <person name="Podar M."/>
        </authorList>
    </citation>
    <scope>NUCLEOTIDE SEQUENCE [LARGE SCALE GENOMIC DNA]</scope>
    <source>
        <strain evidence="1 2">Prop6</strain>
    </source>
</reference>
<dbReference type="Proteomes" id="UP000596092">
    <property type="component" value="Chromosome"/>
</dbReference>
<dbReference type="AlphaFoldDB" id="A0A7T5VEK6"/>
<gene>
    <name evidence="1" type="ORF">HP555_10950</name>
</gene>
<dbReference type="KEGG" id="dog:HP555_10950"/>
<evidence type="ECO:0008006" key="3">
    <source>
        <dbReference type="Google" id="ProtNLM"/>
    </source>
</evidence>
<sequence>MAATQELIEQECYHIRDLLLEKNRKYGDSALSPLRVFSRADAVEQIKVRIDDKLSRIVSGQADDIEDTTLDLIGYLILLRVAMRREWIAEQFTRSEQAPAGPSIITDPEDEWTPVEPEDGAVGAPAVKRRIGNLGCLVRSKGRPGDICGGVDGATT</sequence>
<dbReference type="RefSeq" id="WP_199262424.1">
    <property type="nucleotide sequence ID" value="NZ_CP054140.1"/>
</dbReference>
<evidence type="ECO:0000313" key="1">
    <source>
        <dbReference type="EMBL" id="QQG66347.1"/>
    </source>
</evidence>